<proteinExistence type="predicted"/>
<evidence type="ECO:0000313" key="2">
    <source>
        <dbReference type="EMBL" id="KFM74915.1"/>
    </source>
</evidence>
<dbReference type="Proteomes" id="UP000054359">
    <property type="component" value="Unassembled WGS sequence"/>
</dbReference>
<dbReference type="GO" id="GO:0004479">
    <property type="term" value="F:methionyl-tRNA formyltransferase activity"/>
    <property type="evidence" value="ECO:0007669"/>
    <property type="project" value="TreeGrafter"/>
</dbReference>
<dbReference type="STRING" id="407821.A0A087UC26"/>
<accession>A0A087UC26</accession>
<keyword evidence="3" id="KW-1185">Reference proteome</keyword>
<dbReference type="GO" id="GO:0005739">
    <property type="term" value="C:mitochondrion"/>
    <property type="evidence" value="ECO:0007669"/>
    <property type="project" value="TreeGrafter"/>
</dbReference>
<sequence length="153" mass="17555">MQEKFDVPEECSSKLLTDELSKIAAKLVLKTLENLPHYLELSYPQPSEGATYARKIKPALGCINWEHPVLSIYRKFKAFDGFFEVFTFWKSMKVLIIEITSMNDVAEANVSKLVCDPVSPGFCYFHKKRKVLFVKCQDGWFGITVVKIPKRGK</sequence>
<gene>
    <name evidence="2" type="ORF">X975_01638</name>
</gene>
<dbReference type="Gene3D" id="3.40.50.12230">
    <property type="match status" value="1"/>
</dbReference>
<dbReference type="OrthoDB" id="10268103at2759"/>
<organism evidence="2 3">
    <name type="scientific">Stegodyphus mimosarum</name>
    <name type="common">African social velvet spider</name>
    <dbReference type="NCBI Taxonomy" id="407821"/>
    <lineage>
        <taxon>Eukaryota</taxon>
        <taxon>Metazoa</taxon>
        <taxon>Ecdysozoa</taxon>
        <taxon>Arthropoda</taxon>
        <taxon>Chelicerata</taxon>
        <taxon>Arachnida</taxon>
        <taxon>Araneae</taxon>
        <taxon>Araneomorphae</taxon>
        <taxon>Entelegynae</taxon>
        <taxon>Eresoidea</taxon>
        <taxon>Eresidae</taxon>
        <taxon>Stegodyphus</taxon>
    </lineage>
</organism>
<protein>
    <recommendedName>
        <fullName evidence="1">Formyl transferase C-terminal domain-containing protein</fullName>
    </recommendedName>
</protein>
<dbReference type="AlphaFoldDB" id="A0A087UC26"/>
<name>A0A087UC26_STEMI</name>
<feature type="domain" description="Formyl transferase C-terminal" evidence="1">
    <location>
        <begin position="55"/>
        <end position="150"/>
    </location>
</feature>
<evidence type="ECO:0000259" key="1">
    <source>
        <dbReference type="Pfam" id="PF02911"/>
    </source>
</evidence>
<dbReference type="SUPFAM" id="SSF50486">
    <property type="entry name" value="FMT C-terminal domain-like"/>
    <property type="match status" value="1"/>
</dbReference>
<dbReference type="EMBL" id="KK119164">
    <property type="protein sequence ID" value="KFM74915.1"/>
    <property type="molecule type" value="Genomic_DNA"/>
</dbReference>
<feature type="non-terminal residue" evidence="2">
    <location>
        <position position="153"/>
    </location>
</feature>
<dbReference type="Pfam" id="PF02911">
    <property type="entry name" value="Formyl_trans_C"/>
    <property type="match status" value="1"/>
</dbReference>
<dbReference type="InterPro" id="IPR005793">
    <property type="entry name" value="Formyl_trans_C"/>
</dbReference>
<dbReference type="PANTHER" id="PTHR11138:SF5">
    <property type="entry name" value="METHIONYL-TRNA FORMYLTRANSFERASE, MITOCHONDRIAL"/>
    <property type="match status" value="1"/>
</dbReference>
<reference evidence="2 3" key="1">
    <citation type="submission" date="2013-11" db="EMBL/GenBank/DDBJ databases">
        <title>Genome sequencing of Stegodyphus mimosarum.</title>
        <authorList>
            <person name="Bechsgaard J."/>
        </authorList>
    </citation>
    <scope>NUCLEOTIDE SEQUENCE [LARGE SCALE GENOMIC DNA]</scope>
</reference>
<dbReference type="PANTHER" id="PTHR11138">
    <property type="entry name" value="METHIONYL-TRNA FORMYLTRANSFERASE"/>
    <property type="match status" value="1"/>
</dbReference>
<dbReference type="InterPro" id="IPR011034">
    <property type="entry name" value="Formyl_transferase-like_C_sf"/>
</dbReference>
<evidence type="ECO:0000313" key="3">
    <source>
        <dbReference type="Proteomes" id="UP000054359"/>
    </source>
</evidence>